<keyword evidence="4" id="KW-1185">Reference proteome</keyword>
<evidence type="ECO:0000259" key="2">
    <source>
        <dbReference type="SMART" id="SM00062"/>
    </source>
</evidence>
<dbReference type="Pfam" id="PF00497">
    <property type="entry name" value="SBP_bac_3"/>
    <property type="match status" value="1"/>
</dbReference>
<feature type="signal peptide" evidence="1">
    <location>
        <begin position="1"/>
        <end position="18"/>
    </location>
</feature>
<reference evidence="3" key="2">
    <citation type="submission" date="2020-09" db="EMBL/GenBank/DDBJ databases">
        <authorList>
            <person name="Sun Q."/>
            <person name="Kim S."/>
        </authorList>
    </citation>
    <scope>NUCLEOTIDE SEQUENCE</scope>
    <source>
        <strain evidence="3">KCTC 22164</strain>
    </source>
</reference>
<protein>
    <recommendedName>
        <fullName evidence="2">Solute-binding protein family 3/N-terminal domain-containing protein</fullName>
    </recommendedName>
</protein>
<gene>
    <name evidence="3" type="ORF">GCM10007391_11480</name>
</gene>
<accession>A0A918JGZ2</accession>
<dbReference type="RefSeq" id="WP_189404269.1">
    <property type="nucleotide sequence ID" value="NZ_BMXP01000002.1"/>
</dbReference>
<evidence type="ECO:0000313" key="3">
    <source>
        <dbReference type="EMBL" id="GGW80296.1"/>
    </source>
</evidence>
<dbReference type="AlphaFoldDB" id="A0A918JGZ2"/>
<evidence type="ECO:0000313" key="4">
    <source>
        <dbReference type="Proteomes" id="UP000631300"/>
    </source>
</evidence>
<sequence length="237" mass="26755">MLRILVTLCISFPLTAQAAQPVLQSSVSPEFPDGLHAKYLRYIAQKMDSDLAIYPMPFARRIDALKQGEIDIMVGLKNAYEEDGFVYLKPAYEDLRNTYFIRADHGETLQSAKDLSSLVVGVTIDNPASMLDLKGMYRAVVRVSSLRQKIQLLHLGRIDAFTHFESSTRLELRELGLDDEIIVADYQPGKIRSYYVGLSKQSDFYPDRQKLNRIIEQGVANGDFAALRRAHENAAQP</sequence>
<dbReference type="SMART" id="SM00062">
    <property type="entry name" value="PBPb"/>
    <property type="match status" value="1"/>
</dbReference>
<dbReference type="SUPFAM" id="SSF53850">
    <property type="entry name" value="Periplasmic binding protein-like II"/>
    <property type="match status" value="1"/>
</dbReference>
<reference evidence="3" key="1">
    <citation type="journal article" date="2014" name="Int. J. Syst. Evol. Microbiol.">
        <title>Complete genome sequence of Corynebacterium casei LMG S-19264T (=DSM 44701T), isolated from a smear-ripened cheese.</title>
        <authorList>
            <consortium name="US DOE Joint Genome Institute (JGI-PGF)"/>
            <person name="Walter F."/>
            <person name="Albersmeier A."/>
            <person name="Kalinowski J."/>
            <person name="Ruckert C."/>
        </authorList>
    </citation>
    <scope>NUCLEOTIDE SEQUENCE</scope>
    <source>
        <strain evidence="3">KCTC 22164</strain>
    </source>
</reference>
<name>A0A918JGZ2_9ALTE</name>
<dbReference type="Proteomes" id="UP000631300">
    <property type="component" value="Unassembled WGS sequence"/>
</dbReference>
<dbReference type="EMBL" id="BMXP01000002">
    <property type="protein sequence ID" value="GGW80296.1"/>
    <property type="molecule type" value="Genomic_DNA"/>
</dbReference>
<comment type="caution">
    <text evidence="3">The sequence shown here is derived from an EMBL/GenBank/DDBJ whole genome shotgun (WGS) entry which is preliminary data.</text>
</comment>
<dbReference type="InterPro" id="IPR001638">
    <property type="entry name" value="Solute-binding_3/MltF_N"/>
</dbReference>
<evidence type="ECO:0000256" key="1">
    <source>
        <dbReference type="SAM" id="SignalP"/>
    </source>
</evidence>
<feature type="chain" id="PRO_5036920164" description="Solute-binding protein family 3/N-terminal domain-containing protein" evidence="1">
    <location>
        <begin position="19"/>
        <end position="237"/>
    </location>
</feature>
<organism evidence="3 4">
    <name type="scientific">Alteromonas halophila</name>
    <dbReference type="NCBI Taxonomy" id="516698"/>
    <lineage>
        <taxon>Bacteria</taxon>
        <taxon>Pseudomonadati</taxon>
        <taxon>Pseudomonadota</taxon>
        <taxon>Gammaproteobacteria</taxon>
        <taxon>Alteromonadales</taxon>
        <taxon>Alteromonadaceae</taxon>
        <taxon>Alteromonas/Salinimonas group</taxon>
        <taxon>Alteromonas</taxon>
    </lineage>
</organism>
<proteinExistence type="predicted"/>
<dbReference type="Gene3D" id="3.40.190.10">
    <property type="entry name" value="Periplasmic binding protein-like II"/>
    <property type="match status" value="2"/>
</dbReference>
<keyword evidence="1" id="KW-0732">Signal</keyword>
<feature type="domain" description="Solute-binding protein family 3/N-terminal" evidence="2">
    <location>
        <begin position="22"/>
        <end position="235"/>
    </location>
</feature>